<comment type="similarity">
    <text evidence="1">Belongs to the glycosyltransferase 77 family.</text>
</comment>
<dbReference type="GeneID" id="119741391"/>
<dbReference type="GO" id="GO:0016757">
    <property type="term" value="F:glycosyltransferase activity"/>
    <property type="evidence" value="ECO:0007669"/>
    <property type="project" value="TreeGrafter"/>
</dbReference>
<dbReference type="Pfam" id="PF03407">
    <property type="entry name" value="Nucleotid_trans"/>
    <property type="match status" value="1"/>
</dbReference>
<name>A0A914BCA7_PATMI</name>
<dbReference type="EnsemblMetazoa" id="XM_038217139.1">
    <property type="protein sequence ID" value="XP_038073067.1"/>
    <property type="gene ID" value="LOC119741391"/>
</dbReference>
<proteinExistence type="inferred from homology"/>
<accession>A0A914BCA7</accession>
<dbReference type="InterPro" id="IPR029044">
    <property type="entry name" value="Nucleotide-diphossugar_trans"/>
</dbReference>
<organism evidence="3 4">
    <name type="scientific">Patiria miniata</name>
    <name type="common">Bat star</name>
    <name type="synonym">Asterina miniata</name>
    <dbReference type="NCBI Taxonomy" id="46514"/>
    <lineage>
        <taxon>Eukaryota</taxon>
        <taxon>Metazoa</taxon>
        <taxon>Echinodermata</taxon>
        <taxon>Eleutherozoa</taxon>
        <taxon>Asterozoa</taxon>
        <taxon>Asteroidea</taxon>
        <taxon>Valvatacea</taxon>
        <taxon>Valvatida</taxon>
        <taxon>Asterinidae</taxon>
        <taxon>Patiria</taxon>
    </lineage>
</organism>
<reference evidence="3" key="1">
    <citation type="submission" date="2022-11" db="UniProtKB">
        <authorList>
            <consortium name="EnsemblMetazoa"/>
        </authorList>
    </citation>
    <scope>IDENTIFICATION</scope>
</reference>
<dbReference type="PANTHER" id="PTHR47032:SF1">
    <property type="entry name" value="UDP-D-XYLOSE:L-FUCOSE ALPHA-1,3-D-XYLOSYLTRANSFERASE-RELATED"/>
    <property type="match status" value="1"/>
</dbReference>
<dbReference type="SUPFAM" id="SSF53448">
    <property type="entry name" value="Nucleotide-diphospho-sugar transferases"/>
    <property type="match status" value="1"/>
</dbReference>
<protein>
    <recommendedName>
        <fullName evidence="2">Nucleotide-diphospho-sugar transferase domain-containing protein</fullName>
    </recommendedName>
</protein>
<dbReference type="PANTHER" id="PTHR47032">
    <property type="entry name" value="UDP-D-XYLOSE:L-FUCOSE ALPHA-1,3-D-XYLOSYLTRANSFERASE-RELATED"/>
    <property type="match status" value="1"/>
</dbReference>
<evidence type="ECO:0000259" key="2">
    <source>
        <dbReference type="Pfam" id="PF03407"/>
    </source>
</evidence>
<sequence>MDFTVNLLMSIERTGARPDVVVVAEDEQSFKELSLHPHPGLQVVKPHNISGVNIDSKNAHYLKFGTGDYNKFVNRRPKYILEFVQRGYEVFFLDADTFWFRDPFPYLEGNFDIAYYNDRFDMYNMGVAFYRPTNRTLRFLKHFALTLETQKKVIPDQNVMNTIIRSQYIPDLRIKHLNNENFPNGGFFFPFFPNMTKCREDTSTTVVFHAAWISGHKNKKKAFQTCHMWLTS</sequence>
<feature type="domain" description="Nucleotide-diphospho-sugar transferase" evidence="2">
    <location>
        <begin position="18"/>
        <end position="221"/>
    </location>
</feature>
<dbReference type="Proteomes" id="UP000887568">
    <property type="component" value="Unplaced"/>
</dbReference>
<keyword evidence="4" id="KW-1185">Reference proteome</keyword>
<evidence type="ECO:0000256" key="1">
    <source>
        <dbReference type="ARBA" id="ARBA00007033"/>
    </source>
</evidence>
<evidence type="ECO:0000313" key="3">
    <source>
        <dbReference type="EnsemblMetazoa" id="XP_038073067.1"/>
    </source>
</evidence>
<evidence type="ECO:0000313" key="4">
    <source>
        <dbReference type="Proteomes" id="UP000887568"/>
    </source>
</evidence>
<dbReference type="InterPro" id="IPR052636">
    <property type="entry name" value="UDP-D-xylose:L-fucose_XylT"/>
</dbReference>
<dbReference type="AlphaFoldDB" id="A0A914BCA7"/>
<dbReference type="OrthoDB" id="540503at2759"/>
<dbReference type="InterPro" id="IPR005069">
    <property type="entry name" value="Nucl-diP-sugar_transferase"/>
</dbReference>
<dbReference type="RefSeq" id="XP_038073067.1">
    <property type="nucleotide sequence ID" value="XM_038217139.1"/>
</dbReference>
<dbReference type="GO" id="GO:0005794">
    <property type="term" value="C:Golgi apparatus"/>
    <property type="evidence" value="ECO:0007669"/>
    <property type="project" value="TreeGrafter"/>
</dbReference>